<dbReference type="SUPFAM" id="SSF48452">
    <property type="entry name" value="TPR-like"/>
    <property type="match status" value="1"/>
</dbReference>
<keyword evidence="1" id="KW-0802">TPR repeat</keyword>
<dbReference type="Proteomes" id="UP000092687">
    <property type="component" value="Chromosome"/>
</dbReference>
<dbReference type="Pfam" id="PF13432">
    <property type="entry name" value="TPR_16"/>
    <property type="match status" value="1"/>
</dbReference>
<dbReference type="AlphaFoldDB" id="A0A1C7DW44"/>
<evidence type="ECO:0000313" key="3">
    <source>
        <dbReference type="Proteomes" id="UP000092687"/>
    </source>
</evidence>
<reference evidence="3" key="2">
    <citation type="submission" date="2016-10" db="EMBL/GenBank/DDBJ databases">
        <authorList>
            <person name="See-Too W.S."/>
        </authorList>
    </citation>
    <scope>NUCLEOTIDE SEQUENCE [LARGE SCALE GENOMIC DNA]</scope>
    <source>
        <strain evidence="3">DSM 24743</strain>
    </source>
</reference>
<dbReference type="InterPro" id="IPR011990">
    <property type="entry name" value="TPR-like_helical_dom_sf"/>
</dbReference>
<feature type="repeat" description="TPR" evidence="1">
    <location>
        <begin position="21"/>
        <end position="54"/>
    </location>
</feature>
<evidence type="ECO:0000313" key="2">
    <source>
        <dbReference type="EMBL" id="ANU15433.1"/>
    </source>
</evidence>
<name>A0A1C7DW44_9BACL</name>
<dbReference type="Gene3D" id="1.25.40.10">
    <property type="entry name" value="Tetratricopeptide repeat domain"/>
    <property type="match status" value="1"/>
</dbReference>
<dbReference type="STRING" id="1215089.BBI08_02555"/>
<dbReference type="SUPFAM" id="SSF116965">
    <property type="entry name" value="Hypothetical protein MPN330"/>
    <property type="match status" value="1"/>
</dbReference>
<dbReference type="EMBL" id="CP016537">
    <property type="protein sequence ID" value="ANU15433.1"/>
    <property type="molecule type" value="Genomic_DNA"/>
</dbReference>
<keyword evidence="3" id="KW-1185">Reference proteome</keyword>
<dbReference type="SMART" id="SM00028">
    <property type="entry name" value="TPR"/>
    <property type="match status" value="2"/>
</dbReference>
<reference evidence="3" key="1">
    <citation type="submission" date="2016-07" db="EMBL/GenBank/DDBJ databases">
        <authorList>
            <person name="See-Too W.S."/>
        </authorList>
    </citation>
    <scope>NUCLEOTIDE SEQUENCE [LARGE SCALE GENOMIC DNA]</scope>
    <source>
        <strain evidence="3">DSM 24743</strain>
    </source>
</reference>
<dbReference type="InterPro" id="IPR019734">
    <property type="entry name" value="TPR_rpt"/>
</dbReference>
<organism evidence="2 3">
    <name type="scientific">Planococcus halocryophilus</name>
    <dbReference type="NCBI Taxonomy" id="1215089"/>
    <lineage>
        <taxon>Bacteria</taxon>
        <taxon>Bacillati</taxon>
        <taxon>Bacillota</taxon>
        <taxon>Bacilli</taxon>
        <taxon>Bacillales</taxon>
        <taxon>Caryophanaceae</taxon>
        <taxon>Planococcus</taxon>
    </lineage>
</organism>
<proteinExistence type="predicted"/>
<protein>
    <submittedName>
        <fullName evidence="2">Uncharacterized protein</fullName>
    </submittedName>
</protein>
<gene>
    <name evidence="2" type="ORF">BBI08_02555</name>
</gene>
<evidence type="ECO:0000256" key="1">
    <source>
        <dbReference type="PROSITE-ProRule" id="PRU00339"/>
    </source>
</evidence>
<dbReference type="KEGG" id="phc:BBI08_02555"/>
<accession>A0A1C7DW44</accession>
<dbReference type="PROSITE" id="PS50005">
    <property type="entry name" value="TPR"/>
    <property type="match status" value="1"/>
</dbReference>
<sequence>MRKKYRELKRKGNVIVFPTTVERLLAEGMTYLKEEKYEDARDSLYQVLSYEPEHAAALGGYTYCLYELGEFGEALEVCRELLQIGPIHYLETMELYISILMQVREFEEAEKMIEVLIEEKVLPEERLEQFQQLRELNERISVNATSEKVDASLYAIENFLSLHPSEQEQLILALPTTSYQALKKKLLAIIEHVEADLLTKTYILFMLSQEKIDAEVRVQKFHYKGVFIISELPDPVNDGRIQKISAIMEEALEKDPTRLELVKELFERHIYLLYPFMWDDFNEKEIAQAYMDYTAGLFTGISSFSEDEKLLELIQQAELWFEMRNG</sequence>
<dbReference type="OrthoDB" id="2364593at2"/>